<keyword evidence="3" id="KW-1185">Reference proteome</keyword>
<dbReference type="Proteomes" id="UP000521943">
    <property type="component" value="Unassembled WGS sequence"/>
</dbReference>
<name>A0A8H6H9F9_9AGAR</name>
<protein>
    <submittedName>
        <fullName evidence="2">Uncharacterized protein</fullName>
    </submittedName>
</protein>
<feature type="compositionally biased region" description="Basic and acidic residues" evidence="1">
    <location>
        <begin position="199"/>
        <end position="212"/>
    </location>
</feature>
<accession>A0A8H6H9F9</accession>
<gene>
    <name evidence="2" type="ORF">DFP72DRAFT_1106064</name>
</gene>
<dbReference type="EMBL" id="JACGCI010000186">
    <property type="protein sequence ID" value="KAF6742360.1"/>
    <property type="molecule type" value="Genomic_DNA"/>
</dbReference>
<proteinExistence type="predicted"/>
<dbReference type="AlphaFoldDB" id="A0A8H6H9F9"/>
<feature type="region of interest" description="Disordered" evidence="1">
    <location>
        <begin position="199"/>
        <end position="224"/>
    </location>
</feature>
<organism evidence="2 3">
    <name type="scientific">Ephemerocybe angulata</name>
    <dbReference type="NCBI Taxonomy" id="980116"/>
    <lineage>
        <taxon>Eukaryota</taxon>
        <taxon>Fungi</taxon>
        <taxon>Dikarya</taxon>
        <taxon>Basidiomycota</taxon>
        <taxon>Agaricomycotina</taxon>
        <taxon>Agaricomycetes</taxon>
        <taxon>Agaricomycetidae</taxon>
        <taxon>Agaricales</taxon>
        <taxon>Agaricineae</taxon>
        <taxon>Psathyrellaceae</taxon>
        <taxon>Ephemerocybe</taxon>
    </lineage>
</organism>
<reference evidence="2 3" key="1">
    <citation type="submission" date="2020-07" db="EMBL/GenBank/DDBJ databases">
        <title>Comparative genomics of pyrophilous fungi reveals a link between fire events and developmental genes.</title>
        <authorList>
            <consortium name="DOE Joint Genome Institute"/>
            <person name="Steindorff A.S."/>
            <person name="Carver A."/>
            <person name="Calhoun S."/>
            <person name="Stillman K."/>
            <person name="Liu H."/>
            <person name="Lipzen A."/>
            <person name="Pangilinan J."/>
            <person name="Labutti K."/>
            <person name="Bruns T.D."/>
            <person name="Grigoriev I.V."/>
        </authorList>
    </citation>
    <scope>NUCLEOTIDE SEQUENCE [LARGE SCALE GENOMIC DNA]</scope>
    <source>
        <strain evidence="2 3">CBS 144469</strain>
    </source>
</reference>
<sequence length="224" mass="24633">MRARRWSHLRSSNIGSRFSWEARRTGARPGRREAADQLRAFASEVTRVTLKVETGSKAGDSWGTRRSRVDSFIRLGGCEQATKAVAAGDLTKFMNVEVLEEMLDLMMTVNPMYPPSFIIPLSCPALSTLANEVTGVSFEVGTEAILGGQAAVPERRACGSLFAERRYEFARGVGDIGDILTFSFLSEWNGIAERVCRRGDASREGGRNRETAGRTSEGDECQQD</sequence>
<evidence type="ECO:0000313" key="3">
    <source>
        <dbReference type="Proteomes" id="UP000521943"/>
    </source>
</evidence>
<dbReference type="OrthoDB" id="10266508at2759"/>
<evidence type="ECO:0000313" key="2">
    <source>
        <dbReference type="EMBL" id="KAF6742360.1"/>
    </source>
</evidence>
<evidence type="ECO:0000256" key="1">
    <source>
        <dbReference type="SAM" id="MobiDB-lite"/>
    </source>
</evidence>
<comment type="caution">
    <text evidence="2">The sequence shown here is derived from an EMBL/GenBank/DDBJ whole genome shotgun (WGS) entry which is preliminary data.</text>
</comment>